<dbReference type="AlphaFoldDB" id="A0A5B7IUU3"/>
<keyword evidence="2" id="KW-1185">Reference proteome</keyword>
<organism evidence="1 2">
    <name type="scientific">Portunus trituberculatus</name>
    <name type="common">Swimming crab</name>
    <name type="synonym">Neptunus trituberculatus</name>
    <dbReference type="NCBI Taxonomy" id="210409"/>
    <lineage>
        <taxon>Eukaryota</taxon>
        <taxon>Metazoa</taxon>
        <taxon>Ecdysozoa</taxon>
        <taxon>Arthropoda</taxon>
        <taxon>Crustacea</taxon>
        <taxon>Multicrustacea</taxon>
        <taxon>Malacostraca</taxon>
        <taxon>Eumalacostraca</taxon>
        <taxon>Eucarida</taxon>
        <taxon>Decapoda</taxon>
        <taxon>Pleocyemata</taxon>
        <taxon>Brachyura</taxon>
        <taxon>Eubrachyura</taxon>
        <taxon>Portunoidea</taxon>
        <taxon>Portunidae</taxon>
        <taxon>Portuninae</taxon>
        <taxon>Portunus</taxon>
    </lineage>
</organism>
<evidence type="ECO:0000313" key="1">
    <source>
        <dbReference type="EMBL" id="MPC89331.1"/>
    </source>
</evidence>
<evidence type="ECO:0000313" key="2">
    <source>
        <dbReference type="Proteomes" id="UP000324222"/>
    </source>
</evidence>
<proteinExistence type="predicted"/>
<comment type="caution">
    <text evidence="1">The sequence shown here is derived from an EMBL/GenBank/DDBJ whole genome shotgun (WGS) entry which is preliminary data.</text>
</comment>
<sequence length="101" mass="10995">MTVHLDLASVIVTAVVAGKRLGRGGPVTVETKAFRTPVLEGFMKAGYQLGFSEVDPSDPDQVGECASIYGAVMSKACMRWARVVMMFPYLQYAIYSPTPFI</sequence>
<name>A0A5B7IUU3_PORTR</name>
<dbReference type="EMBL" id="VSRR010080669">
    <property type="protein sequence ID" value="MPC89331.1"/>
    <property type="molecule type" value="Genomic_DNA"/>
</dbReference>
<dbReference type="Proteomes" id="UP000324222">
    <property type="component" value="Unassembled WGS sequence"/>
</dbReference>
<reference evidence="1 2" key="1">
    <citation type="submission" date="2019-05" db="EMBL/GenBank/DDBJ databases">
        <title>Another draft genome of Portunus trituberculatus and its Hox gene families provides insights of decapod evolution.</title>
        <authorList>
            <person name="Jeong J.-H."/>
            <person name="Song I."/>
            <person name="Kim S."/>
            <person name="Choi T."/>
            <person name="Kim D."/>
            <person name="Ryu S."/>
            <person name="Kim W."/>
        </authorList>
    </citation>
    <scope>NUCLEOTIDE SEQUENCE [LARGE SCALE GENOMIC DNA]</scope>
    <source>
        <tissue evidence="1">Muscle</tissue>
    </source>
</reference>
<gene>
    <name evidence="1" type="ORF">E2C01_084271</name>
</gene>
<accession>A0A5B7IUU3</accession>
<protein>
    <submittedName>
        <fullName evidence="1">Uncharacterized protein</fullName>
    </submittedName>
</protein>